<dbReference type="EMBL" id="HG996471">
    <property type="protein sequence ID" value="CAG1845468.1"/>
    <property type="molecule type" value="Genomic_DNA"/>
</dbReference>
<accession>A0A804JDC0</accession>
<sequence length="41" mass="4637">MNIVSVLGIKAKMVTITLVTTSVSKLCTIKRRIRRCSICWL</sequence>
<evidence type="ECO:0000313" key="1">
    <source>
        <dbReference type="EMBL" id="CAG1845468.1"/>
    </source>
</evidence>
<reference evidence="2" key="2">
    <citation type="submission" date="2021-05" db="UniProtKB">
        <authorList>
            <consortium name="EnsemblPlants"/>
        </authorList>
    </citation>
    <scope>IDENTIFICATION</scope>
    <source>
        <strain evidence="2">subsp. malaccensis</strain>
    </source>
</reference>
<dbReference type="InParanoid" id="A0A804JDC0"/>
<dbReference type="Proteomes" id="UP000012960">
    <property type="component" value="Unplaced"/>
</dbReference>
<protein>
    <submittedName>
        <fullName evidence="1">(wild Malaysian banana) hypothetical protein</fullName>
    </submittedName>
</protein>
<evidence type="ECO:0000313" key="3">
    <source>
        <dbReference type="Proteomes" id="UP000012960"/>
    </source>
</evidence>
<dbReference type="EnsemblPlants" id="Ma06_t06500.1">
    <property type="protein sequence ID" value="Ma06_p06500.1"/>
    <property type="gene ID" value="Ma06_g06500"/>
</dbReference>
<dbReference type="AlphaFoldDB" id="A0A804JDC0"/>
<dbReference type="Gramene" id="Ma06_t06500.1">
    <property type="protein sequence ID" value="Ma06_p06500.1"/>
    <property type="gene ID" value="Ma06_g06500"/>
</dbReference>
<gene>
    <name evidence="1" type="ORF">GSMUA_152630.1</name>
</gene>
<organism evidence="2 3">
    <name type="scientific">Musa acuminata subsp. malaccensis</name>
    <name type="common">Wild banana</name>
    <name type="synonym">Musa malaccensis</name>
    <dbReference type="NCBI Taxonomy" id="214687"/>
    <lineage>
        <taxon>Eukaryota</taxon>
        <taxon>Viridiplantae</taxon>
        <taxon>Streptophyta</taxon>
        <taxon>Embryophyta</taxon>
        <taxon>Tracheophyta</taxon>
        <taxon>Spermatophyta</taxon>
        <taxon>Magnoliopsida</taxon>
        <taxon>Liliopsida</taxon>
        <taxon>Zingiberales</taxon>
        <taxon>Musaceae</taxon>
        <taxon>Musa</taxon>
    </lineage>
</organism>
<proteinExistence type="predicted"/>
<evidence type="ECO:0000313" key="2">
    <source>
        <dbReference type="EnsemblPlants" id="Ma06_p06500.1"/>
    </source>
</evidence>
<reference evidence="1" key="1">
    <citation type="submission" date="2021-03" db="EMBL/GenBank/DDBJ databases">
        <authorList>
            <consortium name="Genoscope - CEA"/>
            <person name="William W."/>
        </authorList>
    </citation>
    <scope>NUCLEOTIDE SEQUENCE</scope>
    <source>
        <strain evidence="1">Doubled-haploid Pahang</strain>
    </source>
</reference>
<name>A0A804JDC0_MUSAM</name>
<keyword evidence="3" id="KW-1185">Reference proteome</keyword>